<gene>
    <name evidence="2" type="ORF">SBA1_970004</name>
</gene>
<evidence type="ECO:0000313" key="3">
    <source>
        <dbReference type="Proteomes" id="UP000238701"/>
    </source>
</evidence>
<evidence type="ECO:0000313" key="2">
    <source>
        <dbReference type="EMBL" id="SPF49967.1"/>
    </source>
</evidence>
<accession>A0A2U3LDH0</accession>
<dbReference type="EMBL" id="OMOD01000196">
    <property type="protein sequence ID" value="SPF49967.1"/>
    <property type="molecule type" value="Genomic_DNA"/>
</dbReference>
<dbReference type="Proteomes" id="UP000238701">
    <property type="component" value="Unassembled WGS sequence"/>
</dbReference>
<dbReference type="AlphaFoldDB" id="A0A2U3LDH0"/>
<sequence>MSVSGIFSSGFASYNSQNIQNQFRQFQQEFQQLGQDLQSGNLSAAQQDFAALQQLNPQSSSTSSTQSNSPIAQEFNQLSEDLQSGNLSAAQQDYTKIQQDFRNQTSWQDQTSEVHHGHHHHHGGGGESSQLSQLFSELGQELQSSNVSGAQQTYNTLLQDLQQFSQSTSTQPSSQSSASGISVSA</sequence>
<organism evidence="2 3">
    <name type="scientific">Candidatus Sulfotelmatobacter kueseliae</name>
    <dbReference type="NCBI Taxonomy" id="2042962"/>
    <lineage>
        <taxon>Bacteria</taxon>
        <taxon>Pseudomonadati</taxon>
        <taxon>Acidobacteriota</taxon>
        <taxon>Terriglobia</taxon>
        <taxon>Terriglobales</taxon>
        <taxon>Candidatus Korobacteraceae</taxon>
        <taxon>Candidatus Sulfotelmatobacter</taxon>
    </lineage>
</organism>
<protein>
    <submittedName>
        <fullName evidence="2">Uncharacterized protein</fullName>
    </submittedName>
</protein>
<evidence type="ECO:0000256" key="1">
    <source>
        <dbReference type="SAM" id="MobiDB-lite"/>
    </source>
</evidence>
<reference evidence="3" key="1">
    <citation type="submission" date="2018-02" db="EMBL/GenBank/DDBJ databases">
        <authorList>
            <person name="Hausmann B."/>
        </authorList>
    </citation>
    <scope>NUCLEOTIDE SEQUENCE [LARGE SCALE GENOMIC DNA]</scope>
    <source>
        <strain evidence="3">Peat soil MAG SbA1</strain>
    </source>
</reference>
<feature type="region of interest" description="Disordered" evidence="1">
    <location>
        <begin position="164"/>
        <end position="185"/>
    </location>
</feature>
<feature type="compositionally biased region" description="Polar residues" evidence="1">
    <location>
        <begin position="102"/>
        <end position="111"/>
    </location>
</feature>
<name>A0A2U3LDH0_9BACT</name>
<proteinExistence type="predicted"/>
<feature type="region of interest" description="Disordered" evidence="1">
    <location>
        <begin position="102"/>
        <end position="131"/>
    </location>
</feature>